<protein>
    <submittedName>
        <fullName evidence="1">Uncharacterized protein</fullName>
    </submittedName>
</protein>
<organism evidence="1 2">
    <name type="scientific">Pseudonocardia hydrocarbonoxydans</name>
    <dbReference type="NCBI Taxonomy" id="76726"/>
    <lineage>
        <taxon>Bacteria</taxon>
        <taxon>Bacillati</taxon>
        <taxon>Actinomycetota</taxon>
        <taxon>Actinomycetes</taxon>
        <taxon>Pseudonocardiales</taxon>
        <taxon>Pseudonocardiaceae</taxon>
        <taxon>Pseudonocardia</taxon>
    </lineage>
</organism>
<sequence>MIQNFKVDQTRTFSSVLLLGVEPKTAFGDPYRQETAKDGTPKWVAQLAAEFRAFGRPQRELINVGVTSEKDPGEGLAPGTPVELLDFEVGVMERKNREGQVTGVQVWYRAGAIRSTAATGQAPKPRATEGAA</sequence>
<name>A0A4Y3WJE8_9PSEU</name>
<evidence type="ECO:0000313" key="1">
    <source>
        <dbReference type="EMBL" id="GEC19067.1"/>
    </source>
</evidence>
<proteinExistence type="predicted"/>
<gene>
    <name evidence="1" type="ORF">PHY01_13500</name>
</gene>
<comment type="caution">
    <text evidence="1">The sequence shown here is derived from an EMBL/GenBank/DDBJ whole genome shotgun (WGS) entry which is preliminary data.</text>
</comment>
<evidence type="ECO:0000313" key="2">
    <source>
        <dbReference type="Proteomes" id="UP000320338"/>
    </source>
</evidence>
<dbReference type="RefSeq" id="WP_141277663.1">
    <property type="nucleotide sequence ID" value="NZ_BAAARZ010000051.1"/>
</dbReference>
<reference evidence="1 2" key="1">
    <citation type="submission" date="2019-06" db="EMBL/GenBank/DDBJ databases">
        <title>Whole genome shotgun sequence of Pseudonocardia hydrocarbonoxydans NBRC 14498.</title>
        <authorList>
            <person name="Hosoyama A."/>
            <person name="Uohara A."/>
            <person name="Ohji S."/>
            <person name="Ichikawa N."/>
        </authorList>
    </citation>
    <scope>NUCLEOTIDE SEQUENCE [LARGE SCALE GENOMIC DNA]</scope>
    <source>
        <strain evidence="1 2">NBRC 14498</strain>
    </source>
</reference>
<keyword evidence="2" id="KW-1185">Reference proteome</keyword>
<dbReference type="AlphaFoldDB" id="A0A4Y3WJE8"/>
<dbReference type="Proteomes" id="UP000320338">
    <property type="component" value="Unassembled WGS sequence"/>
</dbReference>
<dbReference type="EMBL" id="BJNG01000013">
    <property type="protein sequence ID" value="GEC19067.1"/>
    <property type="molecule type" value="Genomic_DNA"/>
</dbReference>
<accession>A0A4Y3WJE8</accession>
<dbReference type="OrthoDB" id="3693002at2"/>